<dbReference type="PROSITE" id="PS51257">
    <property type="entry name" value="PROKAR_LIPOPROTEIN"/>
    <property type="match status" value="1"/>
</dbReference>
<name>A0A0K1PUT9_9BACT</name>
<dbReference type="Proteomes" id="UP000064967">
    <property type="component" value="Chromosome"/>
</dbReference>
<protein>
    <recommendedName>
        <fullName evidence="3">Lipoprotein</fullName>
    </recommendedName>
</protein>
<reference evidence="1 2" key="1">
    <citation type="submission" date="2015-08" db="EMBL/GenBank/DDBJ databases">
        <authorList>
            <person name="Babu N.S."/>
            <person name="Beckwith C.J."/>
            <person name="Beseler K.G."/>
            <person name="Brison A."/>
            <person name="Carone J.V."/>
            <person name="Caskin T.P."/>
            <person name="Diamond M."/>
            <person name="Durham M.E."/>
            <person name="Foxe J.M."/>
            <person name="Go M."/>
            <person name="Henderson B.A."/>
            <person name="Jones I.B."/>
            <person name="McGettigan J.A."/>
            <person name="Micheletti S.J."/>
            <person name="Nasrallah M.E."/>
            <person name="Ortiz D."/>
            <person name="Piller C.R."/>
            <person name="Privatt S.R."/>
            <person name="Schneider S.L."/>
            <person name="Sharp S."/>
            <person name="Smith T.C."/>
            <person name="Stanton J.D."/>
            <person name="Ullery H.E."/>
            <person name="Wilson R.J."/>
            <person name="Serrano M.G."/>
            <person name="Buck G."/>
            <person name="Lee V."/>
            <person name="Wang Y."/>
            <person name="Carvalho R."/>
            <person name="Voegtly L."/>
            <person name="Shi R."/>
            <person name="Duckworth R."/>
            <person name="Johnson A."/>
            <person name="Loviza R."/>
            <person name="Walstead R."/>
            <person name="Shah Z."/>
            <person name="Kiflezghi M."/>
            <person name="Wade K."/>
            <person name="Ball S.L."/>
            <person name="Bradley K.W."/>
            <person name="Asai D.J."/>
            <person name="Bowman C.A."/>
            <person name="Russell D.A."/>
            <person name="Pope W.H."/>
            <person name="Jacobs-Sera D."/>
            <person name="Hendrix R.W."/>
            <person name="Hatfull G.F."/>
        </authorList>
    </citation>
    <scope>NUCLEOTIDE SEQUENCE [LARGE SCALE GENOMIC DNA]</scope>
    <source>
        <strain evidence="1 2">DSM 27648</strain>
    </source>
</reference>
<dbReference type="KEGG" id="llu:AKJ09_03563"/>
<evidence type="ECO:0008006" key="3">
    <source>
        <dbReference type="Google" id="ProtNLM"/>
    </source>
</evidence>
<dbReference type="STRING" id="1391654.AKJ09_03563"/>
<accession>A0A0K1PUT9</accession>
<organism evidence="1 2">
    <name type="scientific">Labilithrix luteola</name>
    <dbReference type="NCBI Taxonomy" id="1391654"/>
    <lineage>
        <taxon>Bacteria</taxon>
        <taxon>Pseudomonadati</taxon>
        <taxon>Myxococcota</taxon>
        <taxon>Polyangia</taxon>
        <taxon>Polyangiales</taxon>
        <taxon>Labilitrichaceae</taxon>
        <taxon>Labilithrix</taxon>
    </lineage>
</organism>
<keyword evidence="2" id="KW-1185">Reference proteome</keyword>
<evidence type="ECO:0000313" key="1">
    <source>
        <dbReference type="EMBL" id="AKU96899.1"/>
    </source>
</evidence>
<proteinExistence type="predicted"/>
<evidence type="ECO:0000313" key="2">
    <source>
        <dbReference type="Proteomes" id="UP000064967"/>
    </source>
</evidence>
<dbReference type="AlphaFoldDB" id="A0A0K1PUT9"/>
<dbReference type="EMBL" id="CP012333">
    <property type="protein sequence ID" value="AKU96899.1"/>
    <property type="molecule type" value="Genomic_DNA"/>
</dbReference>
<sequence length="382" mass="39351">MEGVGSRGGDTTCVTPARLAASVLVAISAGCLLLAGSCTVFSGLSVPNDAADDPSPPDSGMTRSEAGSDLPGLIGVSDALKVCSKVLTCPHLGASIAASFGLPIDATNFSECVHVLAGPVDPRRRSAAVGTHLGCIAKIDGCNFGGCTPFEEIDANDPRIDPNCTTGQADRCDGNTRVTCFQSVLAPGGWLTHCSDSVYEPGSQCKVKDGRSWCDIANTTCPSNPTCIDGSQRLSTNDYCRDAGGESAHTKVDCAVIGYECKVAVESCGGPPCSIHLQSQCETDDTSLSVCAFNQTVKVDCAPMGGKCAYHDTTAYCAGPHDECTPYDPAPPDGQGVNSCNGKSIRLCIGGRLTLVDCRQADPGYDCRTGTAPKSNFCGPPI</sequence>
<gene>
    <name evidence="1" type="ORF">AKJ09_03563</name>
</gene>